<protein>
    <recommendedName>
        <fullName evidence="6">Lipopolysaccharide assembly protein A domain-containing protein</fullName>
    </recommendedName>
</protein>
<dbReference type="PANTHER" id="PTHR41335">
    <property type="entry name" value="MEMBRANE PROTEIN-RELATED"/>
    <property type="match status" value="1"/>
</dbReference>
<evidence type="ECO:0000313" key="7">
    <source>
        <dbReference type="EMBL" id="OYR88735.1"/>
    </source>
</evidence>
<evidence type="ECO:0000259" key="6">
    <source>
        <dbReference type="Pfam" id="PF06305"/>
    </source>
</evidence>
<keyword evidence="1" id="KW-1003">Cell membrane</keyword>
<keyword evidence="4 5" id="KW-0472">Membrane</keyword>
<sequence>MNKQRNLVIGLIIVLVLVIFACLNTELVAINFGFFQPKMPLIIVLVIMLLLGALVSLLLGRGEKFSPDVKKALAKQKKELDNKYRSEIESRDKQIAELKKVNNSEATK</sequence>
<evidence type="ECO:0000256" key="2">
    <source>
        <dbReference type="ARBA" id="ARBA00022692"/>
    </source>
</evidence>
<evidence type="ECO:0000256" key="3">
    <source>
        <dbReference type="ARBA" id="ARBA00022989"/>
    </source>
</evidence>
<evidence type="ECO:0000256" key="4">
    <source>
        <dbReference type="ARBA" id="ARBA00023136"/>
    </source>
</evidence>
<dbReference type="GO" id="GO:0005886">
    <property type="term" value="C:plasma membrane"/>
    <property type="evidence" value="ECO:0007669"/>
    <property type="project" value="InterPro"/>
</dbReference>
<dbReference type="EMBL" id="NGNX01000006">
    <property type="protein sequence ID" value="OYR92889.1"/>
    <property type="molecule type" value="Genomic_DNA"/>
</dbReference>
<feature type="transmembrane region" description="Helical" evidence="5">
    <location>
        <begin position="7"/>
        <end position="35"/>
    </location>
</feature>
<evidence type="ECO:0000256" key="5">
    <source>
        <dbReference type="SAM" id="Phobius"/>
    </source>
</evidence>
<reference evidence="8 9" key="1">
    <citation type="submission" date="2017-04" db="EMBL/GenBank/DDBJ databases">
        <authorList>
            <person name="Afonso C.L."/>
            <person name="Miller P.J."/>
            <person name="Scott M.A."/>
            <person name="Spackman E."/>
            <person name="Goraichik I."/>
            <person name="Dimitrov K.M."/>
            <person name="Suarez D.L."/>
            <person name="Swayne D.E."/>
        </authorList>
    </citation>
    <scope>NUCLEOTIDE SEQUENCE [LARGE SCALE GENOMIC DNA]</scope>
    <source>
        <strain evidence="8 9">609q</strain>
    </source>
</reference>
<dbReference type="GeneID" id="64333840"/>
<dbReference type="InterPro" id="IPR010445">
    <property type="entry name" value="LapA_dom"/>
</dbReference>
<dbReference type="AlphaFoldDB" id="A0A256LHH1"/>
<dbReference type="EMBL" id="NGNV01000006">
    <property type="protein sequence ID" value="OYR88735.1"/>
    <property type="molecule type" value="Genomic_DNA"/>
</dbReference>
<dbReference type="PROSITE" id="PS51257">
    <property type="entry name" value="PROKAR_LIPOPROTEIN"/>
    <property type="match status" value="1"/>
</dbReference>
<comment type="caution">
    <text evidence="8">The sequence shown here is derived from an EMBL/GenBank/DDBJ whole genome shotgun (WGS) entry which is preliminary data.</text>
</comment>
<evidence type="ECO:0000313" key="10">
    <source>
        <dbReference type="Proteomes" id="UP000216316"/>
    </source>
</evidence>
<keyword evidence="2 5" id="KW-0812">Transmembrane</keyword>
<reference evidence="9 10" key="3">
    <citation type="submission" date="2017-09" db="EMBL/GenBank/DDBJ databases">
        <title>Tripartite evolution among Lactobacillus johnsonii, Lactobacillus taiwanensis, Lactobacillus reuteri and their rodent host.</title>
        <authorList>
            <person name="Wang T."/>
            <person name="Knowles S."/>
            <person name="Cheng C."/>
        </authorList>
    </citation>
    <scope>NUCLEOTIDE SEQUENCE [LARGE SCALE GENOMIC DNA]</scope>
    <source>
        <strain evidence="8 9">609q</strain>
        <strain evidence="7 10">609u</strain>
    </source>
</reference>
<keyword evidence="10" id="KW-1185">Reference proteome</keyword>
<name>A0A256LHH1_9LACO</name>
<gene>
    <name evidence="7" type="ORF">CBF53_02120</name>
    <name evidence="8" type="ORF">CBF70_02340</name>
</gene>
<dbReference type="RefSeq" id="WP_094496711.1">
    <property type="nucleotide sequence ID" value="NZ_CAJUTI010000002.1"/>
</dbReference>
<evidence type="ECO:0000313" key="8">
    <source>
        <dbReference type="EMBL" id="OYR92889.1"/>
    </source>
</evidence>
<dbReference type="Pfam" id="PF06305">
    <property type="entry name" value="LapA_dom"/>
    <property type="match status" value="1"/>
</dbReference>
<dbReference type="Proteomes" id="UP000216316">
    <property type="component" value="Unassembled WGS sequence"/>
</dbReference>
<evidence type="ECO:0000313" key="9">
    <source>
        <dbReference type="Proteomes" id="UP000215828"/>
    </source>
</evidence>
<evidence type="ECO:0000256" key="1">
    <source>
        <dbReference type="ARBA" id="ARBA00022475"/>
    </source>
</evidence>
<reference evidence="7 10" key="2">
    <citation type="submission" date="2017-05" db="EMBL/GenBank/DDBJ databases">
        <authorList>
            <person name="Lin X.B."/>
            <person name="Stothard P."/>
            <person name="Tasseva G."/>
            <person name="Walter J."/>
        </authorList>
    </citation>
    <scope>NUCLEOTIDE SEQUENCE [LARGE SCALE GENOMIC DNA]</scope>
    <source>
        <strain evidence="7 10">609u</strain>
    </source>
</reference>
<organism evidence="8 9">
    <name type="scientific">Lactobacillus taiwanensis</name>
    <dbReference type="NCBI Taxonomy" id="508451"/>
    <lineage>
        <taxon>Bacteria</taxon>
        <taxon>Bacillati</taxon>
        <taxon>Bacillota</taxon>
        <taxon>Bacilli</taxon>
        <taxon>Lactobacillales</taxon>
        <taxon>Lactobacillaceae</taxon>
        <taxon>Lactobacillus</taxon>
    </lineage>
</organism>
<feature type="domain" description="Lipopolysaccharide assembly protein A" evidence="6">
    <location>
        <begin position="23"/>
        <end position="96"/>
    </location>
</feature>
<keyword evidence="3 5" id="KW-1133">Transmembrane helix</keyword>
<proteinExistence type="predicted"/>
<dbReference type="PANTHER" id="PTHR41335:SF1">
    <property type="entry name" value="MEMBRANE PROTEIN"/>
    <property type="match status" value="1"/>
</dbReference>
<accession>A0A256LHH1</accession>
<dbReference type="Proteomes" id="UP000215828">
    <property type="component" value="Unassembled WGS sequence"/>
</dbReference>
<feature type="transmembrane region" description="Helical" evidence="5">
    <location>
        <begin position="41"/>
        <end position="60"/>
    </location>
</feature>